<accession>A0A7W8DIK8</accession>
<evidence type="ECO:0000256" key="1">
    <source>
        <dbReference type="SAM" id="Coils"/>
    </source>
</evidence>
<feature type="coiled-coil region" evidence="1">
    <location>
        <begin position="103"/>
        <end position="130"/>
    </location>
</feature>
<keyword evidence="1" id="KW-0175">Coiled coil</keyword>
<keyword evidence="4" id="KW-1185">Reference proteome</keyword>
<organism evidence="3 4">
    <name type="scientific">Prosthecobacter vanneervenii</name>
    <dbReference type="NCBI Taxonomy" id="48466"/>
    <lineage>
        <taxon>Bacteria</taxon>
        <taxon>Pseudomonadati</taxon>
        <taxon>Verrucomicrobiota</taxon>
        <taxon>Verrucomicrobiia</taxon>
        <taxon>Verrucomicrobiales</taxon>
        <taxon>Verrucomicrobiaceae</taxon>
        <taxon>Prosthecobacter</taxon>
    </lineage>
</organism>
<feature type="region of interest" description="Disordered" evidence="2">
    <location>
        <begin position="317"/>
        <end position="338"/>
    </location>
</feature>
<dbReference type="RefSeq" id="WP_221306016.1">
    <property type="nucleotide sequence ID" value="NZ_JACHIG010000001.1"/>
</dbReference>
<feature type="compositionally biased region" description="Pro residues" evidence="2">
    <location>
        <begin position="408"/>
        <end position="436"/>
    </location>
</feature>
<protein>
    <submittedName>
        <fullName evidence="3">Uncharacterized protein</fullName>
    </submittedName>
</protein>
<feature type="compositionally biased region" description="Pro residues" evidence="2">
    <location>
        <begin position="324"/>
        <end position="338"/>
    </location>
</feature>
<dbReference type="EMBL" id="JACHIG010000001">
    <property type="protein sequence ID" value="MBB5030891.1"/>
    <property type="molecule type" value="Genomic_DNA"/>
</dbReference>
<feature type="region of interest" description="Disordered" evidence="2">
    <location>
        <begin position="369"/>
        <end position="442"/>
    </location>
</feature>
<name>A0A7W8DIK8_9BACT</name>
<gene>
    <name evidence="3" type="ORF">HNQ65_000445</name>
</gene>
<feature type="coiled-coil region" evidence="1">
    <location>
        <begin position="210"/>
        <end position="251"/>
    </location>
</feature>
<reference evidence="3 4" key="1">
    <citation type="submission" date="2020-08" db="EMBL/GenBank/DDBJ databases">
        <title>Genomic Encyclopedia of Type Strains, Phase IV (KMG-IV): sequencing the most valuable type-strain genomes for metagenomic binning, comparative biology and taxonomic classification.</title>
        <authorList>
            <person name="Goeker M."/>
        </authorList>
    </citation>
    <scope>NUCLEOTIDE SEQUENCE [LARGE SCALE GENOMIC DNA]</scope>
    <source>
        <strain evidence="3 4">DSM 12252</strain>
    </source>
</reference>
<evidence type="ECO:0000313" key="3">
    <source>
        <dbReference type="EMBL" id="MBB5030891.1"/>
    </source>
</evidence>
<evidence type="ECO:0000256" key="2">
    <source>
        <dbReference type="SAM" id="MobiDB-lite"/>
    </source>
</evidence>
<evidence type="ECO:0000313" key="4">
    <source>
        <dbReference type="Proteomes" id="UP000590740"/>
    </source>
</evidence>
<dbReference type="AlphaFoldDB" id="A0A7W8DIK8"/>
<sequence length="442" mass="46095">MFAGIPSAHAMLAVTGPISPEIITTVAAAILLPPLILWAVMRSKLKRQATEASAALEKLRAESDSALQTVQAKAAADAAEHARASATAAASLADLQQRFSTHREVAERRANDASQQIARLETELAATREIAAQLPPTQSRIKDLETALAAEQGRVLAQEQAIAATNARAADFEKRMIDAQETTLKQKSELQQTLVELKKIRDEQAAYAAAGGAEAELAKAREATQQAEAKVTNLQRALKAAEARVEMVQKEFMNAMGMASAPAASGTTGGVSDKKLRELEEKLAQNEAEARKRAREDGYKIAELEYRLSEALDAARAAQAPSAAPAPDPTPAPEPAPAPAVVMAPPAVASEAPIPAPVAVEAVAEAVGSAPVKLEEPRPEPVATEQPKGEEEPPAPAQVVEPAAPAFSLPPPAPPVIEPPVTVPPPAAALETPPPATGETAV</sequence>
<feature type="compositionally biased region" description="Low complexity" evidence="2">
    <location>
        <begin position="397"/>
        <end position="407"/>
    </location>
</feature>
<dbReference type="Proteomes" id="UP000590740">
    <property type="component" value="Unassembled WGS sequence"/>
</dbReference>
<feature type="coiled-coil region" evidence="1">
    <location>
        <begin position="42"/>
        <end position="69"/>
    </location>
</feature>
<comment type="caution">
    <text evidence="3">The sequence shown here is derived from an EMBL/GenBank/DDBJ whole genome shotgun (WGS) entry which is preliminary data.</text>
</comment>
<proteinExistence type="predicted"/>